<sequence length="96" mass="10976">MRTAVAVPVAAKRRMLEYAPAGGVDFNRAELGRLGYVFERRTTQYFLYLLRRCRACDIYVAAGKIKQRVSHHAANGIKTHSRLFKKAGEFAEPIYR</sequence>
<organism evidence="1">
    <name type="scientific">bioreactor metagenome</name>
    <dbReference type="NCBI Taxonomy" id="1076179"/>
    <lineage>
        <taxon>unclassified sequences</taxon>
        <taxon>metagenomes</taxon>
        <taxon>ecological metagenomes</taxon>
    </lineage>
</organism>
<reference evidence="1" key="1">
    <citation type="submission" date="2019-08" db="EMBL/GenBank/DDBJ databases">
        <authorList>
            <person name="Kucharzyk K."/>
            <person name="Murdoch R.W."/>
            <person name="Higgins S."/>
            <person name="Loffler F."/>
        </authorList>
    </citation>
    <scope>NUCLEOTIDE SEQUENCE</scope>
</reference>
<evidence type="ECO:0000313" key="1">
    <source>
        <dbReference type="EMBL" id="MPN56373.1"/>
    </source>
</evidence>
<protein>
    <submittedName>
        <fullName evidence="1">Uncharacterized protein</fullName>
    </submittedName>
</protein>
<gene>
    <name evidence="1" type="ORF">SDC9_204061</name>
</gene>
<accession>A0A645JA27</accession>
<dbReference type="AlphaFoldDB" id="A0A645JA27"/>
<comment type="caution">
    <text evidence="1">The sequence shown here is derived from an EMBL/GenBank/DDBJ whole genome shotgun (WGS) entry which is preliminary data.</text>
</comment>
<dbReference type="EMBL" id="VSSQ01126628">
    <property type="protein sequence ID" value="MPN56373.1"/>
    <property type="molecule type" value="Genomic_DNA"/>
</dbReference>
<name>A0A645JA27_9ZZZZ</name>
<proteinExistence type="predicted"/>